<keyword evidence="3" id="KW-1185">Reference proteome</keyword>
<dbReference type="EMBL" id="BAAAEW010000003">
    <property type="protein sequence ID" value="GAA0741720.1"/>
    <property type="molecule type" value="Genomic_DNA"/>
</dbReference>
<sequence>MPPSAVCHECSWWRYEIMRCDRLVRLVTVLVVVPACAANDANETARPNASPLAMQRRRRTGWGDTAREVFRRYICIYSRTWGDWNADMHASCRPAHSQGMSGLTGPCHPKKRDKPLTA</sequence>
<comment type="caution">
    <text evidence="2">The sequence shown here is derived from an EMBL/GenBank/DDBJ whole genome shotgun (WGS) entry which is preliminary data.</text>
</comment>
<protein>
    <recommendedName>
        <fullName evidence="4">Secreted protein</fullName>
    </recommendedName>
</protein>
<organism evidence="2 3">
    <name type="scientific">Ideonella azotifigens</name>
    <dbReference type="NCBI Taxonomy" id="513160"/>
    <lineage>
        <taxon>Bacteria</taxon>
        <taxon>Pseudomonadati</taxon>
        <taxon>Pseudomonadota</taxon>
        <taxon>Betaproteobacteria</taxon>
        <taxon>Burkholderiales</taxon>
        <taxon>Sphaerotilaceae</taxon>
        <taxon>Ideonella</taxon>
    </lineage>
</organism>
<evidence type="ECO:0000313" key="2">
    <source>
        <dbReference type="EMBL" id="GAA0741720.1"/>
    </source>
</evidence>
<reference evidence="2 3" key="1">
    <citation type="journal article" date="2019" name="Int. J. Syst. Evol. Microbiol.">
        <title>The Global Catalogue of Microorganisms (GCM) 10K type strain sequencing project: providing services to taxonomists for standard genome sequencing and annotation.</title>
        <authorList>
            <consortium name="The Broad Institute Genomics Platform"/>
            <consortium name="The Broad Institute Genome Sequencing Center for Infectious Disease"/>
            <person name="Wu L."/>
            <person name="Ma J."/>
        </authorList>
    </citation>
    <scope>NUCLEOTIDE SEQUENCE [LARGE SCALE GENOMIC DNA]</scope>
    <source>
        <strain evidence="2 3">JCM 15503</strain>
    </source>
</reference>
<evidence type="ECO:0008006" key="4">
    <source>
        <dbReference type="Google" id="ProtNLM"/>
    </source>
</evidence>
<evidence type="ECO:0000256" key="1">
    <source>
        <dbReference type="SAM" id="MobiDB-lite"/>
    </source>
</evidence>
<dbReference type="Proteomes" id="UP001500279">
    <property type="component" value="Unassembled WGS sequence"/>
</dbReference>
<feature type="region of interest" description="Disordered" evidence="1">
    <location>
        <begin position="94"/>
        <end position="118"/>
    </location>
</feature>
<name>A0ABN1JKF8_9BURK</name>
<evidence type="ECO:0000313" key="3">
    <source>
        <dbReference type="Proteomes" id="UP001500279"/>
    </source>
</evidence>
<gene>
    <name evidence="2" type="ORF">GCM10009107_04560</name>
</gene>
<feature type="compositionally biased region" description="Basic residues" evidence="1">
    <location>
        <begin position="108"/>
        <end position="118"/>
    </location>
</feature>
<proteinExistence type="predicted"/>
<accession>A0ABN1JKF8</accession>